<dbReference type="EMBL" id="CACVAS010000058">
    <property type="protein sequence ID" value="CAA6811749.1"/>
    <property type="molecule type" value="Genomic_DNA"/>
</dbReference>
<name>A0A6S6ST65_9BACT</name>
<proteinExistence type="predicted"/>
<protein>
    <submittedName>
        <fullName evidence="1">Uncharacterized protein</fullName>
    </submittedName>
</protein>
<evidence type="ECO:0000313" key="1">
    <source>
        <dbReference type="EMBL" id="CAA6811749.1"/>
    </source>
</evidence>
<accession>A0A6S6ST65</accession>
<dbReference type="AlphaFoldDB" id="A0A6S6ST65"/>
<organism evidence="1">
    <name type="scientific">uncultured Sulfurovum sp</name>
    <dbReference type="NCBI Taxonomy" id="269237"/>
    <lineage>
        <taxon>Bacteria</taxon>
        <taxon>Pseudomonadati</taxon>
        <taxon>Campylobacterota</taxon>
        <taxon>Epsilonproteobacteria</taxon>
        <taxon>Campylobacterales</taxon>
        <taxon>Sulfurovaceae</taxon>
        <taxon>Sulfurovum</taxon>
        <taxon>environmental samples</taxon>
    </lineage>
</organism>
<gene>
    <name evidence="1" type="ORF">HELGO_WM207</name>
</gene>
<reference evidence="1" key="1">
    <citation type="submission" date="2020-01" db="EMBL/GenBank/DDBJ databases">
        <authorList>
            <person name="Meier V. D."/>
            <person name="Meier V D."/>
        </authorList>
    </citation>
    <scope>NUCLEOTIDE SEQUENCE</scope>
    <source>
        <strain evidence="1">HLG_WM_MAG_01</strain>
    </source>
</reference>
<sequence>MEKVTSLLEKYDYFRAAQLRSINPTSESSKILTLVIQDDEGEDTDRITIEFKDIKSSKILVNSVLPMLDMMGGISLIKENNLYGFSLGRDTAMLHVQNAPLYIIASDITITEAQLNN</sequence>